<reference evidence="3" key="1">
    <citation type="journal article" date="2023" name="Commun. Biol.">
        <title>Genome analysis of Parmales, the sister group of diatoms, reveals the evolutionary specialization of diatoms from phago-mixotrophs to photoautotrophs.</title>
        <authorList>
            <person name="Ban H."/>
            <person name="Sato S."/>
            <person name="Yoshikawa S."/>
            <person name="Yamada K."/>
            <person name="Nakamura Y."/>
            <person name="Ichinomiya M."/>
            <person name="Sato N."/>
            <person name="Blanc-Mathieu R."/>
            <person name="Endo H."/>
            <person name="Kuwata A."/>
            <person name="Ogata H."/>
        </authorList>
    </citation>
    <scope>NUCLEOTIDE SEQUENCE [LARGE SCALE GENOMIC DNA]</scope>
    <source>
        <strain evidence="3">NIES 3701</strain>
    </source>
</reference>
<comment type="caution">
    <text evidence="2">The sequence shown here is derived from an EMBL/GenBank/DDBJ whole genome shotgun (WGS) entry which is preliminary data.</text>
</comment>
<dbReference type="EMBL" id="BRXY01000230">
    <property type="protein sequence ID" value="GMH79116.1"/>
    <property type="molecule type" value="Genomic_DNA"/>
</dbReference>
<feature type="transmembrane region" description="Helical" evidence="1">
    <location>
        <begin position="437"/>
        <end position="460"/>
    </location>
</feature>
<feature type="transmembrane region" description="Helical" evidence="1">
    <location>
        <begin position="558"/>
        <end position="578"/>
    </location>
</feature>
<keyword evidence="1" id="KW-0812">Transmembrane</keyword>
<name>A0A9W7AU42_9STRA</name>
<evidence type="ECO:0000256" key="1">
    <source>
        <dbReference type="SAM" id="Phobius"/>
    </source>
</evidence>
<feature type="transmembrane region" description="Helical" evidence="1">
    <location>
        <begin position="472"/>
        <end position="494"/>
    </location>
</feature>
<keyword evidence="3" id="KW-1185">Reference proteome</keyword>
<dbReference type="Proteomes" id="UP001165085">
    <property type="component" value="Unassembled WGS sequence"/>
</dbReference>
<gene>
    <name evidence="2" type="ORF">TrST_g1207</name>
</gene>
<accession>A0A9W7AU42</accession>
<protein>
    <submittedName>
        <fullName evidence="2">Uncharacterized protein</fullName>
    </submittedName>
</protein>
<feature type="transmembrane region" description="Helical" evidence="1">
    <location>
        <begin position="326"/>
        <end position="342"/>
    </location>
</feature>
<sequence>MTLASVPEEDRKGVVATFSREGPKVPRWWIAVYKDPFRDWSSIDGSEVEAKWADVYYKKSCDEGCVFQHGGEMDPPGTWGKEDCAEGIRCLCSSGPTSDATFEWSRSLGLLDGGSAACASPPPWALDNFGAQFAVNALIVLVGVINLVVACVTGCLVKGSSRRTYIFADSDEEQGTQSGPKKPSKLKKDLTVASAVTTNLSQVEREDQGIPFVGLRWLLLYHVPRTSGFRFVQLVCTRVLRAVPSASFLWLASGYLDTGIPARVALNPFIICFVCNFVVTHTVISSLLRDNPGHVSEVLAPLADSEVNRKGFRVFWNKKEDEFRKWGKGAFVFGVLCFLLVISDARRIGDMKSGLFRAVGISGAAIYIVLTQNCFTALIEIFTAGHVAHIKEMKNHLIEALESRGEKDADLTNIKLDEVEANHKSVMKKSNNALQKGIYLVGVGYITILLTTLNLCYICFEELAKGVPPQFQVVLNFRAYAGLFLSCLYMQMFVELIREIAKVGEAYRELCCDCGTGSLMAHSARHFGDPGALRSRFDNPDKMKNHSWVLFSHAVDMTIVWATLISLGMALLLTVVSIL</sequence>
<keyword evidence="1" id="KW-1133">Transmembrane helix</keyword>
<evidence type="ECO:0000313" key="3">
    <source>
        <dbReference type="Proteomes" id="UP001165085"/>
    </source>
</evidence>
<organism evidence="2 3">
    <name type="scientific">Triparma strigata</name>
    <dbReference type="NCBI Taxonomy" id="1606541"/>
    <lineage>
        <taxon>Eukaryota</taxon>
        <taxon>Sar</taxon>
        <taxon>Stramenopiles</taxon>
        <taxon>Ochrophyta</taxon>
        <taxon>Bolidophyceae</taxon>
        <taxon>Parmales</taxon>
        <taxon>Triparmaceae</taxon>
        <taxon>Triparma</taxon>
    </lineage>
</organism>
<feature type="transmembrane region" description="Helical" evidence="1">
    <location>
        <begin position="133"/>
        <end position="157"/>
    </location>
</feature>
<proteinExistence type="predicted"/>
<keyword evidence="1" id="KW-0472">Membrane</keyword>
<dbReference type="AlphaFoldDB" id="A0A9W7AU42"/>
<evidence type="ECO:0000313" key="2">
    <source>
        <dbReference type="EMBL" id="GMH79116.1"/>
    </source>
</evidence>